<accession>A0A1Q3EHI2</accession>
<evidence type="ECO:0000256" key="1">
    <source>
        <dbReference type="SAM" id="MobiDB-lite"/>
    </source>
</evidence>
<dbReference type="AlphaFoldDB" id="A0A1Q3EHI2"/>
<protein>
    <submittedName>
        <fullName evidence="2">Uncharacterized protein</fullName>
    </submittedName>
</protein>
<keyword evidence="3" id="KW-1185">Reference proteome</keyword>
<dbReference type="Proteomes" id="UP000188533">
    <property type="component" value="Unassembled WGS sequence"/>
</dbReference>
<name>A0A1Q3EHI2_LENED</name>
<dbReference type="EMBL" id="BDGU01000337">
    <property type="protein sequence ID" value="GAW06645.1"/>
    <property type="molecule type" value="Genomic_DNA"/>
</dbReference>
<comment type="caution">
    <text evidence="2">The sequence shown here is derived from an EMBL/GenBank/DDBJ whole genome shotgun (WGS) entry which is preliminary data.</text>
</comment>
<feature type="compositionally biased region" description="Low complexity" evidence="1">
    <location>
        <begin position="64"/>
        <end position="81"/>
    </location>
</feature>
<feature type="region of interest" description="Disordered" evidence="1">
    <location>
        <begin position="30"/>
        <end position="177"/>
    </location>
</feature>
<sequence length="295" mass="33169">MDPYHNFDHRPLCADHREITLPRKAVNTIDHTNIAPSGGPVRTQKDSPRVTPYSSPSPEPQRRLPVVVSSSSSSIESLSSELEYDSDRERLAHSQIVQQRSYIYDSDHRAHKTPRNAKSDPSPTKENLQASTSTTEETRSHNTVTLSEPAPPRGPPALVFENDSDDDFLIPKPPGEVGRPGRGGYSLFEVLSWPRKKYDKVKKFINNLVEDHLDCDVPMSEQSAANVKKVRQQAVEKYIFLKEYSGLWAVDDFIRNHLKYQKSVLRKERLEKIAADARPGAGAEKKGSKRTSSGK</sequence>
<gene>
    <name evidence="2" type="ORF">LENED_008583</name>
</gene>
<organism evidence="2 3">
    <name type="scientific">Lentinula edodes</name>
    <name type="common">Shiitake mushroom</name>
    <name type="synonym">Lentinus edodes</name>
    <dbReference type="NCBI Taxonomy" id="5353"/>
    <lineage>
        <taxon>Eukaryota</taxon>
        <taxon>Fungi</taxon>
        <taxon>Dikarya</taxon>
        <taxon>Basidiomycota</taxon>
        <taxon>Agaricomycotina</taxon>
        <taxon>Agaricomycetes</taxon>
        <taxon>Agaricomycetidae</taxon>
        <taxon>Agaricales</taxon>
        <taxon>Marasmiineae</taxon>
        <taxon>Omphalotaceae</taxon>
        <taxon>Lentinula</taxon>
    </lineage>
</organism>
<proteinExistence type="predicted"/>
<reference evidence="2 3" key="1">
    <citation type="submission" date="2016-08" db="EMBL/GenBank/DDBJ databases">
        <authorList>
            <consortium name="Lentinula edodes genome sequencing consortium"/>
            <person name="Sakamoto Y."/>
            <person name="Nakade K."/>
            <person name="Sato S."/>
            <person name="Yoshida Y."/>
            <person name="Miyazaki K."/>
            <person name="Natsume S."/>
            <person name="Konno N."/>
        </authorList>
    </citation>
    <scope>NUCLEOTIDE SEQUENCE [LARGE SCALE GENOMIC DNA]</scope>
    <source>
        <strain evidence="2 3">NBRC 111202</strain>
    </source>
</reference>
<evidence type="ECO:0000313" key="3">
    <source>
        <dbReference type="Proteomes" id="UP000188533"/>
    </source>
</evidence>
<feature type="compositionally biased region" description="Polar residues" evidence="1">
    <location>
        <begin position="119"/>
        <end position="146"/>
    </location>
</feature>
<evidence type="ECO:0000313" key="2">
    <source>
        <dbReference type="EMBL" id="GAW06645.1"/>
    </source>
</evidence>
<reference evidence="2 3" key="2">
    <citation type="submission" date="2017-02" db="EMBL/GenBank/DDBJ databases">
        <title>A genome survey and senescence transcriptome analysis in Lentinula edodes.</title>
        <authorList>
            <person name="Sakamoto Y."/>
            <person name="Nakade K."/>
            <person name="Sato S."/>
            <person name="Yoshida Y."/>
            <person name="Miyazaki K."/>
            <person name="Natsume S."/>
            <person name="Konno N."/>
        </authorList>
    </citation>
    <scope>NUCLEOTIDE SEQUENCE [LARGE SCALE GENOMIC DNA]</scope>
    <source>
        <strain evidence="2 3">NBRC 111202</strain>
    </source>
</reference>
<feature type="region of interest" description="Disordered" evidence="1">
    <location>
        <begin position="276"/>
        <end position="295"/>
    </location>
</feature>
<dbReference type="STRING" id="5353.A0A1Q3EHI2"/>